<reference evidence="4" key="2">
    <citation type="journal article" date="2021" name="PeerJ">
        <title>Extensive microbial diversity within the chicken gut microbiome revealed by metagenomics and culture.</title>
        <authorList>
            <person name="Gilroy R."/>
            <person name="Ravi A."/>
            <person name="Getino M."/>
            <person name="Pursley I."/>
            <person name="Horton D.L."/>
            <person name="Alikhan N.F."/>
            <person name="Baker D."/>
            <person name="Gharbi K."/>
            <person name="Hall N."/>
            <person name="Watson M."/>
            <person name="Adriaenssens E.M."/>
            <person name="Foster-Nyarko E."/>
            <person name="Jarju S."/>
            <person name="Secka A."/>
            <person name="Antonio M."/>
            <person name="Oren A."/>
            <person name="Chaudhuri R.R."/>
            <person name="La Ragione R."/>
            <person name="Hildebrand F."/>
            <person name="Pallen M.J."/>
        </authorList>
    </citation>
    <scope>NUCLEOTIDE SEQUENCE</scope>
    <source>
        <strain evidence="4">F1-3629</strain>
    </source>
</reference>
<dbReference type="AlphaFoldDB" id="A0A940DN80"/>
<protein>
    <recommendedName>
        <fullName evidence="6">DUF4988 domain-containing protein</fullName>
    </recommendedName>
</protein>
<evidence type="ECO:0000313" key="5">
    <source>
        <dbReference type="Proteomes" id="UP000771749"/>
    </source>
</evidence>
<dbReference type="Gene3D" id="2.60.40.10">
    <property type="entry name" value="Immunoglobulins"/>
    <property type="match status" value="1"/>
</dbReference>
<dbReference type="PROSITE" id="PS51257">
    <property type="entry name" value="PROKAR_LIPOPROTEIN"/>
    <property type="match status" value="1"/>
</dbReference>
<dbReference type="CDD" id="cd14948">
    <property type="entry name" value="BACON"/>
    <property type="match status" value="1"/>
</dbReference>
<dbReference type="Pfam" id="PF16378">
    <property type="entry name" value="DUF4988"/>
    <property type="match status" value="1"/>
</dbReference>
<gene>
    <name evidence="4" type="ORF">IAC07_04235</name>
</gene>
<dbReference type="InterPro" id="IPR013783">
    <property type="entry name" value="Ig-like_fold"/>
</dbReference>
<feature type="domain" description="BACON" evidence="2">
    <location>
        <begin position="326"/>
        <end position="380"/>
    </location>
</feature>
<evidence type="ECO:0008006" key="6">
    <source>
        <dbReference type="Google" id="ProtNLM"/>
    </source>
</evidence>
<evidence type="ECO:0000313" key="4">
    <source>
        <dbReference type="EMBL" id="MBO8453918.1"/>
    </source>
</evidence>
<sequence>MKITLKIIGIFLLSLSVFVGCQKYDDSGITGRVDDLENRVAELERLVNELTSNLGTLVTAIDALENQDRIVSVNKLPGDAGWEIVFANSGTVTVYNGANGKDGDSPVIGVQKDTDGIYYWTLNGEFLLDGNNQKIPATAQYGVPQIKIEDGKFWFSTDGEKWIECGDVASEGIGTIKGVEDKGDSVVFTLYDDSTITIPKVQSFALNIENTEVGIAAGETAQIPYTITAADDATKITAIPVAGYSVSVTKTSSSEGTLNITAPDPVVDADIYVVAVNGDGVTSGKILSFAAGQLEVVYDVQPVPAKGGNVSVTVNTNLEYDVVIPEDDRAWISLVPATKALRQDVLTFSVAENTETSQRSSTISINYKSGDPAKTFVIVQNAASGVEVEWKEADFSTFTDDEGLSPTTTVTRTSDAGWIAENVRFKDPETYAEDIPAAVITLSGNISQVGKLTSPILSGGCDMLMVNYGISAMPASLTKGLSLTVNILNSTDEILQTNKITVAKEDLERATIYTEEFNINESGEFKIQIINDCLSGRAGNSTDMTDILKVSWKPYSE</sequence>
<evidence type="ECO:0000259" key="2">
    <source>
        <dbReference type="Pfam" id="PF13004"/>
    </source>
</evidence>
<organism evidence="4 5">
    <name type="scientific">Candidatus Cryptobacteroides gallistercoris</name>
    <dbReference type="NCBI Taxonomy" id="2840765"/>
    <lineage>
        <taxon>Bacteria</taxon>
        <taxon>Pseudomonadati</taxon>
        <taxon>Bacteroidota</taxon>
        <taxon>Bacteroidia</taxon>
        <taxon>Bacteroidales</taxon>
        <taxon>Candidatus Cryptobacteroides</taxon>
    </lineage>
</organism>
<accession>A0A940DN80</accession>
<evidence type="ECO:0000259" key="3">
    <source>
        <dbReference type="Pfam" id="PF16378"/>
    </source>
</evidence>
<dbReference type="InterPro" id="IPR032149">
    <property type="entry name" value="DUF4988"/>
</dbReference>
<name>A0A940DN80_9BACT</name>
<reference evidence="4" key="1">
    <citation type="submission" date="2020-10" db="EMBL/GenBank/DDBJ databases">
        <authorList>
            <person name="Gilroy R."/>
        </authorList>
    </citation>
    <scope>NUCLEOTIDE SEQUENCE</scope>
    <source>
        <strain evidence="4">F1-3629</strain>
    </source>
</reference>
<dbReference type="Pfam" id="PF13004">
    <property type="entry name" value="BACON"/>
    <property type="match status" value="1"/>
</dbReference>
<evidence type="ECO:0000256" key="1">
    <source>
        <dbReference type="SAM" id="Coils"/>
    </source>
</evidence>
<keyword evidence="1" id="KW-0175">Coiled coil</keyword>
<dbReference type="InterPro" id="IPR024361">
    <property type="entry name" value="BACON"/>
</dbReference>
<feature type="domain" description="DUF4988" evidence="3">
    <location>
        <begin position="31"/>
        <end position="163"/>
    </location>
</feature>
<dbReference type="Proteomes" id="UP000771749">
    <property type="component" value="Unassembled WGS sequence"/>
</dbReference>
<comment type="caution">
    <text evidence="4">The sequence shown here is derived from an EMBL/GenBank/DDBJ whole genome shotgun (WGS) entry which is preliminary data.</text>
</comment>
<feature type="coiled-coil region" evidence="1">
    <location>
        <begin position="33"/>
        <end position="67"/>
    </location>
</feature>
<dbReference type="EMBL" id="JADIMJ010000065">
    <property type="protein sequence ID" value="MBO8453918.1"/>
    <property type="molecule type" value="Genomic_DNA"/>
</dbReference>
<proteinExistence type="predicted"/>